<sequence>MTSCLTSEFPSDVDRGFVDRGPWLSAVLSEISGICTMTLNSRLQIVSADRNFLSQFSRPAQEMSGRQFEELLHPGLRMHIRQQLNKLFEPGGTRVDAPIVALRPDGSTFHGLLTGITPPTTDGAPDSCVVLVKPEGPAVSEQGPAALRPDTVTEVDARILEGVAAGMPSTRLATRLCMSRQGIEYRIAGMLRKFDVPNRSALVSRAYSLGILSIGVWPPQVRREAMEPGARNSGPVNRNPKQEY</sequence>
<dbReference type="InterPro" id="IPR036388">
    <property type="entry name" value="WH-like_DNA-bd_sf"/>
</dbReference>
<dbReference type="InterPro" id="IPR000014">
    <property type="entry name" value="PAS"/>
</dbReference>
<dbReference type="EMBL" id="AP018448">
    <property type="protein sequence ID" value="BBC31827.1"/>
    <property type="molecule type" value="Genomic_DNA"/>
</dbReference>
<evidence type="ECO:0000259" key="2">
    <source>
        <dbReference type="SMART" id="SM00091"/>
    </source>
</evidence>
<name>A0ABM7F7H4_9ACTN</name>
<dbReference type="InterPro" id="IPR000792">
    <property type="entry name" value="Tscrpt_reg_LuxR_C"/>
</dbReference>
<dbReference type="CDD" id="cd00130">
    <property type="entry name" value="PAS"/>
    <property type="match status" value="1"/>
</dbReference>
<keyword evidence="5" id="KW-1185">Reference proteome</keyword>
<dbReference type="SMART" id="SM00091">
    <property type="entry name" value="PAS"/>
    <property type="match status" value="1"/>
</dbReference>
<protein>
    <recommendedName>
        <fullName evidence="6">LuxR family transcriptional regulator</fullName>
    </recommendedName>
</protein>
<feature type="region of interest" description="Disordered" evidence="1">
    <location>
        <begin position="225"/>
        <end position="244"/>
    </location>
</feature>
<feature type="domain" description="PAS" evidence="2">
    <location>
        <begin position="22"/>
        <end position="89"/>
    </location>
</feature>
<dbReference type="Gene3D" id="1.10.10.10">
    <property type="entry name" value="Winged helix-like DNA-binding domain superfamily/Winged helix DNA-binding domain"/>
    <property type="match status" value="1"/>
</dbReference>
<dbReference type="InterPro" id="IPR016032">
    <property type="entry name" value="Sig_transdc_resp-reg_C-effctor"/>
</dbReference>
<evidence type="ECO:0000313" key="5">
    <source>
        <dbReference type="Proteomes" id="UP001321542"/>
    </source>
</evidence>
<evidence type="ECO:0008006" key="6">
    <source>
        <dbReference type="Google" id="ProtNLM"/>
    </source>
</evidence>
<dbReference type="InterPro" id="IPR035965">
    <property type="entry name" value="PAS-like_dom_sf"/>
</dbReference>
<gene>
    <name evidence="4" type="ORF">SGFS_031210</name>
</gene>
<dbReference type="SUPFAM" id="SSF46894">
    <property type="entry name" value="C-terminal effector domain of the bipartite response regulators"/>
    <property type="match status" value="1"/>
</dbReference>
<dbReference type="RefSeq" id="WP_286250659.1">
    <property type="nucleotide sequence ID" value="NZ_AP018448.1"/>
</dbReference>
<proteinExistence type="predicted"/>
<evidence type="ECO:0000259" key="3">
    <source>
        <dbReference type="SMART" id="SM00421"/>
    </source>
</evidence>
<dbReference type="SMART" id="SM00421">
    <property type="entry name" value="HTH_LUXR"/>
    <property type="match status" value="1"/>
</dbReference>
<dbReference type="SUPFAM" id="SSF55785">
    <property type="entry name" value="PYP-like sensor domain (PAS domain)"/>
    <property type="match status" value="1"/>
</dbReference>
<organism evidence="4 5">
    <name type="scientific">Streptomyces graminofaciens</name>
    <dbReference type="NCBI Taxonomy" id="68212"/>
    <lineage>
        <taxon>Bacteria</taxon>
        <taxon>Bacillati</taxon>
        <taxon>Actinomycetota</taxon>
        <taxon>Actinomycetes</taxon>
        <taxon>Kitasatosporales</taxon>
        <taxon>Streptomycetaceae</taxon>
        <taxon>Streptomyces</taxon>
    </lineage>
</organism>
<dbReference type="Gene3D" id="3.30.450.20">
    <property type="entry name" value="PAS domain"/>
    <property type="match status" value="1"/>
</dbReference>
<reference evidence="4 5" key="2">
    <citation type="journal article" date="2023" name="ChemBioChem">
        <title>Acyltransferase Domain Exchange between Two Independent Type I Polyketide Synthases in the Same Producer Strain of Macrolide Antibiotics.</title>
        <authorList>
            <person name="Kudo F."/>
            <person name="Kishikawa K."/>
            <person name="Tsuboi K."/>
            <person name="Kido T."/>
            <person name="Usui T."/>
            <person name="Hashimoto J."/>
            <person name="Shin-Ya K."/>
            <person name="Miyanaga A."/>
            <person name="Eguchi T."/>
        </authorList>
    </citation>
    <scope>NUCLEOTIDE SEQUENCE [LARGE SCALE GENOMIC DNA]</scope>
    <source>
        <strain evidence="4 5">A-8890</strain>
    </source>
</reference>
<accession>A0ABM7F7H4</accession>
<feature type="domain" description="HTH luxR-type" evidence="3">
    <location>
        <begin position="149"/>
        <end position="206"/>
    </location>
</feature>
<reference evidence="4 5" key="1">
    <citation type="journal article" date="2010" name="ChemBioChem">
        <title>Cloning and characterization of the biosynthetic gene cluster of 16-membered macrolide antibiotic FD-891: involvement of a dual functional cytochrome P450 monooxygenase catalyzing epoxidation and hydroxylation.</title>
        <authorList>
            <person name="Kudo F."/>
            <person name="Motegi A."/>
            <person name="Mizoue K."/>
            <person name="Eguchi T."/>
        </authorList>
    </citation>
    <scope>NUCLEOTIDE SEQUENCE [LARGE SCALE GENOMIC DNA]</scope>
    <source>
        <strain evidence="4 5">A-8890</strain>
    </source>
</reference>
<dbReference type="Proteomes" id="UP001321542">
    <property type="component" value="Chromosome"/>
</dbReference>
<evidence type="ECO:0000256" key="1">
    <source>
        <dbReference type="SAM" id="MobiDB-lite"/>
    </source>
</evidence>
<evidence type="ECO:0000313" key="4">
    <source>
        <dbReference type="EMBL" id="BBC31827.1"/>
    </source>
</evidence>